<sequence length="38" mass="4360">MDFCLHDDQVKDIQIRGCPYHSEAYGHHQQDNNGSNGE</sequence>
<evidence type="ECO:0000313" key="1">
    <source>
        <dbReference type="EMBL" id="CCQ64872.1"/>
    </source>
</evidence>
<evidence type="ECO:0000313" key="2">
    <source>
        <dbReference type="Proteomes" id="UP000018130"/>
    </source>
</evidence>
<gene>
    <name evidence="1" type="ORF">CWATWH0402_4021</name>
</gene>
<accession>T2JK87</accession>
<protein>
    <submittedName>
        <fullName evidence="1">Uncharacterized protein</fullName>
    </submittedName>
</protein>
<reference evidence="1 2" key="1">
    <citation type="submission" date="2013-01" db="EMBL/GenBank/DDBJ databases">
        <authorList>
            <person name="Bench S."/>
        </authorList>
    </citation>
    <scope>NUCLEOTIDE SEQUENCE [LARGE SCALE GENOMIC DNA]</scope>
    <source>
        <strain evidence="1 2">WH 0402</strain>
    </source>
</reference>
<dbReference type="Proteomes" id="UP000018130">
    <property type="component" value="Unassembled WGS sequence"/>
</dbReference>
<name>T2JK87_CROWT</name>
<comment type="caution">
    <text evidence="1">The sequence shown here is derived from an EMBL/GenBank/DDBJ whole genome shotgun (WGS) entry which is preliminary data.</text>
</comment>
<reference evidence="1 2" key="2">
    <citation type="submission" date="2013-09" db="EMBL/GenBank/DDBJ databases">
        <title>Whole genome comparison of six Crocosphaera watsonii strains with differing phenotypes.</title>
        <authorList>
            <person name="Bench S.R."/>
            <person name="Heller P."/>
            <person name="Frank I."/>
            <person name="Arciniega M."/>
            <person name="Shilova I.N."/>
            <person name="Zehr J.P."/>
        </authorList>
    </citation>
    <scope>NUCLEOTIDE SEQUENCE [LARGE SCALE GENOMIC DNA]</scope>
    <source>
        <strain evidence="1 2">WH 0402</strain>
    </source>
</reference>
<organism evidence="1 2">
    <name type="scientific">Crocosphaera watsonii WH 0402</name>
    <dbReference type="NCBI Taxonomy" id="1284629"/>
    <lineage>
        <taxon>Bacteria</taxon>
        <taxon>Bacillati</taxon>
        <taxon>Cyanobacteriota</taxon>
        <taxon>Cyanophyceae</taxon>
        <taxon>Oscillatoriophycideae</taxon>
        <taxon>Chroococcales</taxon>
        <taxon>Aphanothecaceae</taxon>
        <taxon>Crocosphaera</taxon>
    </lineage>
</organism>
<dbReference type="AlphaFoldDB" id="T2JK87"/>
<proteinExistence type="predicted"/>
<dbReference type="EMBL" id="CAQN01000067">
    <property type="protein sequence ID" value="CCQ64872.1"/>
    <property type="molecule type" value="Genomic_DNA"/>
</dbReference>